<sequence length="249" mass="27895">MLARLSRQGNQWLSLHIERCLSSQGDGESFSVDLNLASLVSPPHLSWSHITRLYQCGIVPVYKSLRDTVEGDIERVSRLLSELEPLGAQGCEHEREHHLTTSVGDVVATDALSRPRSPPPKGSKRKLGRSSHLSESLVVYPSDPSAPIVVINPCPDECRETSSWVPYQDAHFGMRLTVPTHTPLNKTHPPLMAESTSPTRIENWQYVDGHWHAVIPLPVEQCRRGMYSRPTRARSQSRCLRVVEVEDSV</sequence>
<keyword evidence="3" id="KW-1185">Reference proteome</keyword>
<reference evidence="2 3" key="1">
    <citation type="submission" date="2014-04" db="EMBL/GenBank/DDBJ databases">
        <authorList>
            <consortium name="DOE Joint Genome Institute"/>
            <person name="Kuo A."/>
            <person name="Kohler A."/>
            <person name="Nagy L.G."/>
            <person name="Floudas D."/>
            <person name="Copeland A."/>
            <person name="Barry K.W."/>
            <person name="Cichocki N."/>
            <person name="Veneault-Fourrey C."/>
            <person name="LaButti K."/>
            <person name="Lindquist E.A."/>
            <person name="Lipzen A."/>
            <person name="Lundell T."/>
            <person name="Morin E."/>
            <person name="Murat C."/>
            <person name="Sun H."/>
            <person name="Tunlid A."/>
            <person name="Henrissat B."/>
            <person name="Grigoriev I.V."/>
            <person name="Hibbett D.S."/>
            <person name="Martin F."/>
            <person name="Nordberg H.P."/>
            <person name="Cantor M.N."/>
            <person name="Hua S.X."/>
        </authorList>
    </citation>
    <scope>NUCLEOTIDE SEQUENCE [LARGE SCALE GENOMIC DNA]</scope>
    <source>
        <strain evidence="2 3">Foug A</strain>
    </source>
</reference>
<organism evidence="2 3">
    <name type="scientific">Scleroderma citrinum Foug A</name>
    <dbReference type="NCBI Taxonomy" id="1036808"/>
    <lineage>
        <taxon>Eukaryota</taxon>
        <taxon>Fungi</taxon>
        <taxon>Dikarya</taxon>
        <taxon>Basidiomycota</taxon>
        <taxon>Agaricomycotina</taxon>
        <taxon>Agaricomycetes</taxon>
        <taxon>Agaricomycetidae</taxon>
        <taxon>Boletales</taxon>
        <taxon>Sclerodermatineae</taxon>
        <taxon>Sclerodermataceae</taxon>
        <taxon>Scleroderma</taxon>
    </lineage>
</organism>
<evidence type="ECO:0000313" key="2">
    <source>
        <dbReference type="EMBL" id="KIM70156.1"/>
    </source>
</evidence>
<accession>A0A0C3EQT4</accession>
<dbReference type="AlphaFoldDB" id="A0A0C3EQT4"/>
<dbReference type="OrthoDB" id="3260913at2759"/>
<protein>
    <submittedName>
        <fullName evidence="2">Uncharacterized protein</fullName>
    </submittedName>
</protein>
<reference evidence="3" key="2">
    <citation type="submission" date="2015-01" db="EMBL/GenBank/DDBJ databases">
        <title>Evolutionary Origins and Diversification of the Mycorrhizal Mutualists.</title>
        <authorList>
            <consortium name="DOE Joint Genome Institute"/>
            <consortium name="Mycorrhizal Genomics Consortium"/>
            <person name="Kohler A."/>
            <person name="Kuo A."/>
            <person name="Nagy L.G."/>
            <person name="Floudas D."/>
            <person name="Copeland A."/>
            <person name="Barry K.W."/>
            <person name="Cichocki N."/>
            <person name="Veneault-Fourrey C."/>
            <person name="LaButti K."/>
            <person name="Lindquist E.A."/>
            <person name="Lipzen A."/>
            <person name="Lundell T."/>
            <person name="Morin E."/>
            <person name="Murat C."/>
            <person name="Riley R."/>
            <person name="Ohm R."/>
            <person name="Sun H."/>
            <person name="Tunlid A."/>
            <person name="Henrissat B."/>
            <person name="Grigoriev I.V."/>
            <person name="Hibbett D.S."/>
            <person name="Martin F."/>
        </authorList>
    </citation>
    <scope>NUCLEOTIDE SEQUENCE [LARGE SCALE GENOMIC DNA]</scope>
    <source>
        <strain evidence="3">Foug A</strain>
    </source>
</reference>
<gene>
    <name evidence="2" type="ORF">SCLCIDRAFT_1207458</name>
</gene>
<name>A0A0C3EQT4_9AGAM</name>
<dbReference type="HOGENOM" id="CLU_1102873_0_0_1"/>
<dbReference type="EMBL" id="KN822005">
    <property type="protein sequence ID" value="KIM70156.1"/>
    <property type="molecule type" value="Genomic_DNA"/>
</dbReference>
<dbReference type="InParanoid" id="A0A0C3EQT4"/>
<evidence type="ECO:0000256" key="1">
    <source>
        <dbReference type="SAM" id="MobiDB-lite"/>
    </source>
</evidence>
<evidence type="ECO:0000313" key="3">
    <source>
        <dbReference type="Proteomes" id="UP000053989"/>
    </source>
</evidence>
<feature type="region of interest" description="Disordered" evidence="1">
    <location>
        <begin position="91"/>
        <end position="130"/>
    </location>
</feature>
<proteinExistence type="predicted"/>
<dbReference type="Proteomes" id="UP000053989">
    <property type="component" value="Unassembled WGS sequence"/>
</dbReference>